<reference evidence="2" key="1">
    <citation type="submission" date="2017-01" db="EMBL/GenBank/DDBJ databases">
        <authorList>
            <person name="Mah S.A."/>
            <person name="Swanson W.J."/>
            <person name="Moy G.W."/>
            <person name="Vacquier V.D."/>
        </authorList>
    </citation>
    <scope>NUCLEOTIDE SEQUENCE [LARGE SCALE GENOMIC DNA]</scope>
    <source>
        <strain evidence="2">124861</strain>
    </source>
</reference>
<gene>
    <name evidence="1" type="ORF">BV912_12940</name>
</gene>
<dbReference type="EMBL" id="MTAB01000097">
    <property type="protein sequence ID" value="OSI13678.1"/>
    <property type="molecule type" value="Genomic_DNA"/>
</dbReference>
<comment type="caution">
    <text evidence="1">The sequence shown here is derived from an EMBL/GenBank/DDBJ whole genome shotgun (WGS) entry which is preliminary data.</text>
</comment>
<sequence length="159" mass="18778">MIHVAADIMNKNQPIDPNSPIWKQQKIDVHTFTNMKNGYTRYTLRKSETDLVIPKVFESDTSLNVSWGTGKDWSSLYFRKDDLEKHPEFKLKKKSEKTIKYERVFETDVHHYTIYQYSLTGYPNITVEFRVPYNSNTPSSLDYPRGFSAILIYRTLIKK</sequence>
<dbReference type="Proteomes" id="UP000193303">
    <property type="component" value="Unassembled WGS sequence"/>
</dbReference>
<protein>
    <submittedName>
        <fullName evidence="1">Uncharacterized protein</fullName>
    </submittedName>
</protein>
<proteinExistence type="predicted"/>
<evidence type="ECO:0000313" key="2">
    <source>
        <dbReference type="Proteomes" id="UP000193303"/>
    </source>
</evidence>
<organism evidence="1 2">
    <name type="scientific">Neisseria dumasiana</name>
    <dbReference type="NCBI Taxonomy" id="1931275"/>
    <lineage>
        <taxon>Bacteria</taxon>
        <taxon>Pseudomonadati</taxon>
        <taxon>Pseudomonadota</taxon>
        <taxon>Betaproteobacteria</taxon>
        <taxon>Neisseriales</taxon>
        <taxon>Neisseriaceae</taxon>
        <taxon>Neisseria</taxon>
    </lineage>
</organism>
<dbReference type="AlphaFoldDB" id="A0A1X3D1B6"/>
<name>A0A1X3D1B6_9NEIS</name>
<evidence type="ECO:0000313" key="1">
    <source>
        <dbReference type="EMBL" id="OSI13678.1"/>
    </source>
</evidence>
<accession>A0A1X3D1B6</accession>